<reference evidence="4" key="1">
    <citation type="submission" date="2022-01" db="EMBL/GenBank/DDBJ databases">
        <title>Comparative genomics reveals a dynamic genome evolution in the ectomycorrhizal milk-cap (Lactarius) mushrooms.</title>
        <authorList>
            <consortium name="DOE Joint Genome Institute"/>
            <person name="Lebreton A."/>
            <person name="Tang N."/>
            <person name="Kuo A."/>
            <person name="LaButti K."/>
            <person name="Drula E."/>
            <person name="Barry K."/>
            <person name="Clum A."/>
            <person name="Lipzen A."/>
            <person name="Mousain D."/>
            <person name="Ng V."/>
            <person name="Wang R."/>
            <person name="Wang X."/>
            <person name="Dai Y."/>
            <person name="Henrissat B."/>
            <person name="Grigoriev I.V."/>
            <person name="Guerin-Laguette A."/>
            <person name="Yu F."/>
            <person name="Martin F.M."/>
        </authorList>
    </citation>
    <scope>NUCLEOTIDE SEQUENCE</scope>
    <source>
        <strain evidence="4">QP</strain>
    </source>
</reference>
<feature type="transmembrane region" description="Helical" evidence="2">
    <location>
        <begin position="251"/>
        <end position="271"/>
    </location>
</feature>
<keyword evidence="5" id="KW-1185">Reference proteome</keyword>
<protein>
    <recommendedName>
        <fullName evidence="3">DUF6535 domain-containing protein</fullName>
    </recommendedName>
</protein>
<feature type="transmembrane region" description="Helical" evidence="2">
    <location>
        <begin position="67"/>
        <end position="88"/>
    </location>
</feature>
<keyword evidence="2" id="KW-0472">Membrane</keyword>
<sequence>MAPRDSDDSDVVYEKTRYIPQPEHTTEARGGVTSKFPSELWLKYLDEIGEQDKAMVERYQKEADSTLVFAGLFTAVITVSIVESYNGIPLENSSAGNGQPFKPTISAIMVNVTWFCSVVLCLACAVFATVIQQQTRQYLVLTQRPGAPYERASLRMFLFNGLGKFYVDTVLQLLSMSLHTSILLYCVGLVIYIFTIGEGIGFLTLGPVTLGPLSLGYLAIVYLSTFYFIYGIATYLPFFYFDCPYGTPFTALAWCLHHILLSGVFSTIRCIPGLRLEKRINEHIQKFRDGLQRTVELYGIQAQQSVDPNALEWTLQVRAPVEKDKTESIAASVPEFFDDYALSEFYRPDPIISSFRRLKTYILGFSTRFFTGKSDTVKRKNPERLRFGPNRTPLPYDRAMFLRVGCKEACNRRQLKPRLRCWFPRLRVGFEAAVPIDHSRKNEGGCGHLSSPARRHQSREHHLHYTDHGERLGHQKCTIGRT</sequence>
<feature type="transmembrane region" description="Helical" evidence="2">
    <location>
        <begin position="108"/>
        <end position="131"/>
    </location>
</feature>
<evidence type="ECO:0000313" key="4">
    <source>
        <dbReference type="EMBL" id="KAH8980998.1"/>
    </source>
</evidence>
<feature type="domain" description="DUF6535" evidence="3">
    <location>
        <begin position="41"/>
        <end position="195"/>
    </location>
</feature>
<name>A0AAD4Q8W1_9AGAM</name>
<feature type="region of interest" description="Disordered" evidence="1">
    <location>
        <begin position="442"/>
        <end position="467"/>
    </location>
</feature>
<dbReference type="Pfam" id="PF20153">
    <property type="entry name" value="DUF6535"/>
    <property type="match status" value="1"/>
</dbReference>
<organism evidence="4 5">
    <name type="scientific">Lactarius akahatsu</name>
    <dbReference type="NCBI Taxonomy" id="416441"/>
    <lineage>
        <taxon>Eukaryota</taxon>
        <taxon>Fungi</taxon>
        <taxon>Dikarya</taxon>
        <taxon>Basidiomycota</taxon>
        <taxon>Agaricomycotina</taxon>
        <taxon>Agaricomycetes</taxon>
        <taxon>Russulales</taxon>
        <taxon>Russulaceae</taxon>
        <taxon>Lactarius</taxon>
    </lineage>
</organism>
<dbReference type="Proteomes" id="UP001201163">
    <property type="component" value="Unassembled WGS sequence"/>
</dbReference>
<feature type="compositionally biased region" description="Basic residues" evidence="1">
    <location>
        <begin position="453"/>
        <end position="462"/>
    </location>
</feature>
<gene>
    <name evidence="4" type="ORF">EDB92DRAFT_216819</name>
</gene>
<dbReference type="EMBL" id="JAKELL010000125">
    <property type="protein sequence ID" value="KAH8980998.1"/>
    <property type="molecule type" value="Genomic_DNA"/>
</dbReference>
<keyword evidence="2" id="KW-0812">Transmembrane</keyword>
<dbReference type="AlphaFoldDB" id="A0AAD4Q8W1"/>
<keyword evidence="2" id="KW-1133">Transmembrane helix</keyword>
<accession>A0AAD4Q8W1</accession>
<evidence type="ECO:0000256" key="1">
    <source>
        <dbReference type="SAM" id="MobiDB-lite"/>
    </source>
</evidence>
<feature type="transmembrane region" description="Helical" evidence="2">
    <location>
        <begin position="217"/>
        <end position="239"/>
    </location>
</feature>
<evidence type="ECO:0000256" key="2">
    <source>
        <dbReference type="SAM" id="Phobius"/>
    </source>
</evidence>
<proteinExistence type="predicted"/>
<evidence type="ECO:0000259" key="3">
    <source>
        <dbReference type="Pfam" id="PF20153"/>
    </source>
</evidence>
<evidence type="ECO:0000313" key="5">
    <source>
        <dbReference type="Proteomes" id="UP001201163"/>
    </source>
</evidence>
<feature type="transmembrane region" description="Helical" evidence="2">
    <location>
        <begin position="182"/>
        <end position="205"/>
    </location>
</feature>
<dbReference type="InterPro" id="IPR045338">
    <property type="entry name" value="DUF6535"/>
</dbReference>
<comment type="caution">
    <text evidence="4">The sequence shown here is derived from an EMBL/GenBank/DDBJ whole genome shotgun (WGS) entry which is preliminary data.</text>
</comment>